<evidence type="ECO:0000313" key="1">
    <source>
        <dbReference type="EMBL" id="CDW50168.1"/>
    </source>
</evidence>
<dbReference type="EMBL" id="HACA01032807">
    <property type="protein sequence ID" value="CDW50168.1"/>
    <property type="molecule type" value="Transcribed_RNA"/>
</dbReference>
<organism evidence="1">
    <name type="scientific">Lepeophtheirus salmonis</name>
    <name type="common">Salmon louse</name>
    <name type="synonym">Caligus salmonis</name>
    <dbReference type="NCBI Taxonomy" id="72036"/>
    <lineage>
        <taxon>Eukaryota</taxon>
        <taxon>Metazoa</taxon>
        <taxon>Ecdysozoa</taxon>
        <taxon>Arthropoda</taxon>
        <taxon>Crustacea</taxon>
        <taxon>Multicrustacea</taxon>
        <taxon>Hexanauplia</taxon>
        <taxon>Copepoda</taxon>
        <taxon>Siphonostomatoida</taxon>
        <taxon>Caligidae</taxon>
        <taxon>Lepeophtheirus</taxon>
    </lineage>
</organism>
<feature type="non-terminal residue" evidence="1">
    <location>
        <position position="1"/>
    </location>
</feature>
<accession>A0A0K2VI70</accession>
<protein>
    <submittedName>
        <fullName evidence="1">Uncharacterized protein</fullName>
    </submittedName>
</protein>
<sequence length="61" mass="7131">YPYLKPCTASRISLCLPMFEVREKSPIYLHIQIISTFDCCRQQRVNSPFLCLLSIQLLIII</sequence>
<name>A0A0K2VI70_LEPSM</name>
<reference evidence="1" key="1">
    <citation type="submission" date="2014-05" db="EMBL/GenBank/DDBJ databases">
        <authorList>
            <person name="Chronopoulou M."/>
        </authorList>
    </citation>
    <scope>NUCLEOTIDE SEQUENCE</scope>
    <source>
        <tissue evidence="1">Whole organism</tissue>
    </source>
</reference>
<dbReference type="AlphaFoldDB" id="A0A0K2VI70"/>
<proteinExistence type="predicted"/>